<keyword evidence="2" id="KW-1185">Reference proteome</keyword>
<reference evidence="1 2" key="2">
    <citation type="submission" date="2020-04" db="EMBL/GenBank/DDBJ databases">
        <title>Genome sequencing and assembly of multiple isolates from the Colletotrichum gloeosporioides species complex.</title>
        <authorList>
            <person name="Gan P."/>
            <person name="Shirasu K."/>
        </authorList>
    </citation>
    <scope>NUCLEOTIDE SEQUENCE [LARGE SCALE GENOMIC DNA]</scope>
    <source>
        <strain evidence="1 2">Nara gc5</strain>
    </source>
</reference>
<evidence type="ECO:0000313" key="1">
    <source>
        <dbReference type="EMBL" id="KAF4479736.1"/>
    </source>
</evidence>
<protein>
    <submittedName>
        <fullName evidence="1">Uncharacterized protein</fullName>
    </submittedName>
</protein>
<evidence type="ECO:0000313" key="2">
    <source>
        <dbReference type="Proteomes" id="UP000011096"/>
    </source>
</evidence>
<sequence length="76" mass="8206">MQIEPPFFQAQQPVVSTPSLPPSQHRQAKTVVQPLLDSSACIVSSLAILNALGRHQLGSPAPISLTHHDLNLTYPD</sequence>
<name>A0A7J6IS12_COLFN</name>
<gene>
    <name evidence="1" type="ORF">CGGC5_v012351</name>
</gene>
<organism evidence="1 2">
    <name type="scientific">Colletotrichum fructicola (strain Nara gc5)</name>
    <name type="common">Anthracnose fungus</name>
    <name type="synonym">Colletotrichum gloeosporioides (strain Nara gc5)</name>
    <dbReference type="NCBI Taxonomy" id="1213859"/>
    <lineage>
        <taxon>Eukaryota</taxon>
        <taxon>Fungi</taxon>
        <taxon>Dikarya</taxon>
        <taxon>Ascomycota</taxon>
        <taxon>Pezizomycotina</taxon>
        <taxon>Sordariomycetes</taxon>
        <taxon>Hypocreomycetidae</taxon>
        <taxon>Glomerellales</taxon>
        <taxon>Glomerellaceae</taxon>
        <taxon>Colletotrichum</taxon>
        <taxon>Colletotrichum gloeosporioides species complex</taxon>
    </lineage>
</organism>
<dbReference type="RefSeq" id="XP_031890385.1">
    <property type="nucleotide sequence ID" value="XM_032029764.1"/>
</dbReference>
<dbReference type="OrthoDB" id="10556901at2759"/>
<dbReference type="Proteomes" id="UP000011096">
    <property type="component" value="Unassembled WGS sequence"/>
</dbReference>
<dbReference type="AlphaFoldDB" id="A0A7J6IS12"/>
<dbReference type="GeneID" id="43613840"/>
<comment type="caution">
    <text evidence="1">The sequence shown here is derived from an EMBL/GenBank/DDBJ whole genome shotgun (WGS) entry which is preliminary data.</text>
</comment>
<dbReference type="InParanoid" id="A0A7J6IS12"/>
<dbReference type="EMBL" id="ANPB02000007">
    <property type="protein sequence ID" value="KAF4479736.1"/>
    <property type="molecule type" value="Genomic_DNA"/>
</dbReference>
<proteinExistence type="predicted"/>
<reference evidence="1 2" key="1">
    <citation type="submission" date="2012-08" db="EMBL/GenBank/DDBJ databases">
        <authorList>
            <person name="Gan P.H.P."/>
            <person name="Ikeda K."/>
            <person name="Irieda H."/>
            <person name="Narusaka M."/>
            <person name="O'Connell R.J."/>
            <person name="Narusaka Y."/>
            <person name="Takano Y."/>
            <person name="Kubo Y."/>
            <person name="Shirasu K."/>
        </authorList>
    </citation>
    <scope>NUCLEOTIDE SEQUENCE [LARGE SCALE GENOMIC DNA]</scope>
    <source>
        <strain evidence="1 2">Nara gc5</strain>
    </source>
</reference>
<accession>A0A7J6IS12</accession>